<name>A0A1C1D0R8_9EURO</name>
<dbReference type="InterPro" id="IPR011043">
    <property type="entry name" value="Gal_Oxase/kelch_b-propeller"/>
</dbReference>
<keyword evidence="4" id="KW-1133">Transmembrane helix</keyword>
<evidence type="ECO:0008006" key="8">
    <source>
        <dbReference type="Google" id="ProtNLM"/>
    </source>
</evidence>
<organism evidence="6 7">
    <name type="scientific">Cladophialophora carrionii</name>
    <dbReference type="NCBI Taxonomy" id="86049"/>
    <lineage>
        <taxon>Eukaryota</taxon>
        <taxon>Fungi</taxon>
        <taxon>Dikarya</taxon>
        <taxon>Ascomycota</taxon>
        <taxon>Pezizomycotina</taxon>
        <taxon>Eurotiomycetes</taxon>
        <taxon>Chaetothyriomycetidae</taxon>
        <taxon>Chaetothyriales</taxon>
        <taxon>Herpotrichiellaceae</taxon>
        <taxon>Cladophialophora</taxon>
    </lineage>
</organism>
<keyword evidence="1" id="KW-0880">Kelch repeat</keyword>
<feature type="compositionally biased region" description="Low complexity" evidence="3">
    <location>
        <begin position="698"/>
        <end position="720"/>
    </location>
</feature>
<dbReference type="SUPFAM" id="SSF50965">
    <property type="entry name" value="Galactose oxidase, central domain"/>
    <property type="match status" value="1"/>
</dbReference>
<dbReference type="PANTHER" id="PTHR46228">
    <property type="entry name" value="KELCH DOMAIN-CONTAINING PROTEIN"/>
    <property type="match status" value="1"/>
</dbReference>
<reference evidence="7" key="1">
    <citation type="submission" date="2015-07" db="EMBL/GenBank/DDBJ databases">
        <authorList>
            <person name="Teixeira M.M."/>
            <person name="Souza R.C."/>
            <person name="Almeida L.G."/>
            <person name="Vicente V.A."/>
            <person name="de Hoog S."/>
            <person name="Bocca A.L."/>
            <person name="de Almeida S.R."/>
            <person name="Vasconcelos A.T."/>
            <person name="Felipe M.S."/>
        </authorList>
    </citation>
    <scope>NUCLEOTIDE SEQUENCE [LARGE SCALE GENOMIC DNA]</scope>
    <source>
        <strain evidence="7">KSF</strain>
    </source>
</reference>
<evidence type="ECO:0000256" key="5">
    <source>
        <dbReference type="SAM" id="SignalP"/>
    </source>
</evidence>
<dbReference type="STRING" id="86049.A0A1C1D0R8"/>
<feature type="region of interest" description="Disordered" evidence="3">
    <location>
        <begin position="554"/>
        <end position="577"/>
    </location>
</feature>
<feature type="compositionally biased region" description="Low complexity" evidence="3">
    <location>
        <begin position="640"/>
        <end position="663"/>
    </location>
</feature>
<feature type="region of interest" description="Disordered" evidence="3">
    <location>
        <begin position="639"/>
        <end position="848"/>
    </location>
</feature>
<dbReference type="OrthoDB" id="540004at2759"/>
<keyword evidence="5" id="KW-0732">Signal</keyword>
<protein>
    <recommendedName>
        <fullName evidence="8">Kelch repeat protein</fullName>
    </recommendedName>
</protein>
<dbReference type="Gene3D" id="2.120.10.80">
    <property type="entry name" value="Kelch-type beta propeller"/>
    <property type="match status" value="1"/>
</dbReference>
<keyword evidence="7" id="KW-1185">Reference proteome</keyword>
<dbReference type="eggNOG" id="ENOG502SIX7">
    <property type="taxonomic scope" value="Eukaryota"/>
</dbReference>
<sequence length="887" mass="95447">MIAYLESIVLVGLLTATARSISVEQNYTICNWARLRAGVVRDAVYLDGGLLWWQTAFADGTAPVVSSDGNVDGDMFVLNFSTPFDTAKTNVSGLLNRMAKAGGAGNNIAPNYVDGTMFTNDGELYLYGGLPRLTDSASPQSEESILGYEAYQYGPNRASWSPGFYQGTLPDGVTRYITNGAGVSAPSENLGFYFSGMRSPSWGPIYYEDSSANVTANTLIEVDMSEMRSEKWTNNTLPDNIPPRANPELAWIPVGEQGVLVAIGGVTAPEEIWPMGLNDSQSSESEAQSPGFMTSIPVYDIASSTWYLQNTTGQAPGQLTEFCSVVATAKDSSSFNVYIYGGYDGLNAADEPSDDVWVLSLPAFQWIKAYSGTKSHGRSGHQCVTPYPDQMFVIGGVHQNQANCVEGGIVQIFNLNTLEFQDTYDPETWSEYEVPGVVSQATGGNSASTKRAATLDGELASIFAKPYSKTITHYYPYPVNGSSDGSSGGSGGSSVSKGAIIGISVAAAVIGLLLIVLIILLVRRRSIIRSGSSDKSSHSSNSRISRWLNGASCATAGQKRPSPQQWQSTQSSRQEVQQIGPYASLSDESTPPLQPVRHEMANTTERPKPPFELATDYNNLDHPRHSGIVDYAYNANYGHTHSNSNSTSNSNPTSDETSASANRPSPPSNNSPSPAMGTGASPLRNMRFPPAGPASDISPPSQETSNSTSSNYSSTGTSETLAWPLPGSQNTWRGTRGTRPPSGNNNSNATGLGPRNPFEREHEHDRDRDRNSESSSVQPIMEEQEPDSPHYARGYPFANNAHAHAHAQELPTERDADGDRDQDRRFSYQHGNESASSGIGTLPSPVVTNEGAMLQPQDEGARRSLFETISPVSPTVARNWHGHERRG</sequence>
<gene>
    <name evidence="6" type="ORF">CLCR_00771</name>
</gene>
<dbReference type="EMBL" id="LGRB01000004">
    <property type="protein sequence ID" value="OCT54324.1"/>
    <property type="molecule type" value="Genomic_DNA"/>
</dbReference>
<keyword evidence="2" id="KW-0677">Repeat</keyword>
<keyword evidence="4" id="KW-0812">Transmembrane</keyword>
<keyword evidence="4" id="KW-0472">Membrane</keyword>
<dbReference type="AlphaFoldDB" id="A0A1C1D0R8"/>
<feature type="compositionally biased region" description="Low complexity" evidence="3">
    <location>
        <begin position="560"/>
        <end position="574"/>
    </location>
</feature>
<evidence type="ECO:0000256" key="1">
    <source>
        <dbReference type="ARBA" id="ARBA00022441"/>
    </source>
</evidence>
<feature type="compositionally biased region" description="Polar residues" evidence="3">
    <location>
        <begin position="741"/>
        <end position="750"/>
    </location>
</feature>
<dbReference type="PANTHER" id="PTHR46228:SF2">
    <property type="entry name" value="KELCH REPEAT PROTEIN (AFU_ORTHOLOGUE AFUA_4G14350)"/>
    <property type="match status" value="1"/>
</dbReference>
<dbReference type="VEuPathDB" id="FungiDB:CLCR_00771"/>
<comment type="caution">
    <text evidence="6">The sequence shown here is derived from an EMBL/GenBank/DDBJ whole genome shotgun (WGS) entry which is preliminary data.</text>
</comment>
<feature type="compositionally biased region" description="Basic and acidic residues" evidence="3">
    <location>
        <begin position="811"/>
        <end position="826"/>
    </location>
</feature>
<feature type="compositionally biased region" description="Polar residues" evidence="3">
    <location>
        <begin position="829"/>
        <end position="839"/>
    </location>
</feature>
<feature type="signal peptide" evidence="5">
    <location>
        <begin position="1"/>
        <end position="20"/>
    </location>
</feature>
<evidence type="ECO:0000256" key="2">
    <source>
        <dbReference type="ARBA" id="ARBA00022737"/>
    </source>
</evidence>
<dbReference type="InterPro" id="IPR015915">
    <property type="entry name" value="Kelch-typ_b-propeller"/>
</dbReference>
<accession>A0A1C1D0R8</accession>
<feature type="transmembrane region" description="Helical" evidence="4">
    <location>
        <begin position="499"/>
        <end position="522"/>
    </location>
</feature>
<feature type="compositionally biased region" description="Basic and acidic residues" evidence="3">
    <location>
        <begin position="757"/>
        <end position="772"/>
    </location>
</feature>
<proteinExistence type="predicted"/>
<evidence type="ECO:0000256" key="3">
    <source>
        <dbReference type="SAM" id="MobiDB-lite"/>
    </source>
</evidence>
<feature type="chain" id="PRO_5008651183" description="Kelch repeat protein" evidence="5">
    <location>
        <begin position="21"/>
        <end position="887"/>
    </location>
</feature>
<dbReference type="VEuPathDB" id="FungiDB:G647_01602"/>
<evidence type="ECO:0000256" key="4">
    <source>
        <dbReference type="SAM" id="Phobius"/>
    </source>
</evidence>
<evidence type="ECO:0000313" key="7">
    <source>
        <dbReference type="Proteomes" id="UP000094526"/>
    </source>
</evidence>
<dbReference type="Proteomes" id="UP000094526">
    <property type="component" value="Unassembled WGS sequence"/>
</dbReference>
<evidence type="ECO:0000313" key="6">
    <source>
        <dbReference type="EMBL" id="OCT54324.1"/>
    </source>
</evidence>